<keyword evidence="1" id="KW-0732">Signal</keyword>
<feature type="signal peptide" evidence="1">
    <location>
        <begin position="1"/>
        <end position="24"/>
    </location>
</feature>
<comment type="caution">
    <text evidence="2">The sequence shown here is derived from an EMBL/GenBank/DDBJ whole genome shotgun (WGS) entry which is preliminary data.</text>
</comment>
<evidence type="ECO:0000313" key="3">
    <source>
        <dbReference type="Proteomes" id="UP001519325"/>
    </source>
</evidence>
<dbReference type="EMBL" id="JAGGMR010000001">
    <property type="protein sequence ID" value="MBP2190658.1"/>
    <property type="molecule type" value="Genomic_DNA"/>
</dbReference>
<evidence type="ECO:0000256" key="1">
    <source>
        <dbReference type="SAM" id="SignalP"/>
    </source>
</evidence>
<sequence length="172" mass="18481">MRKSKSVLLVLVLMLAGGSGLAAADPDPDPATSPVLAEVTLTTIPHGWSGRHDLRPELEVFPDGRAIKKPDAAAAGRAPEVPPQQLNGSLRADVLRAAQAEIRALSTVDLGEPAVTDESKQIIDLMPAERGQEVHLILYAPGFTEGLSPEQQDGRIRFAALYRRLFDAFVQD</sequence>
<name>A0ABS4QHS4_9NOCA</name>
<dbReference type="RefSeq" id="WP_209891099.1">
    <property type="nucleotide sequence ID" value="NZ_JAGGMR010000001.1"/>
</dbReference>
<protein>
    <submittedName>
        <fullName evidence="2">ABC-type glycerol-3-phosphate transport system substrate-binding protein</fullName>
    </submittedName>
</protein>
<proteinExistence type="predicted"/>
<accession>A0ABS4QHS4</accession>
<dbReference type="Proteomes" id="UP001519325">
    <property type="component" value="Unassembled WGS sequence"/>
</dbReference>
<organism evidence="2 3">
    <name type="scientific">Nocardia goodfellowii</name>
    <dbReference type="NCBI Taxonomy" id="882446"/>
    <lineage>
        <taxon>Bacteria</taxon>
        <taxon>Bacillati</taxon>
        <taxon>Actinomycetota</taxon>
        <taxon>Actinomycetes</taxon>
        <taxon>Mycobacteriales</taxon>
        <taxon>Nocardiaceae</taxon>
        <taxon>Nocardia</taxon>
    </lineage>
</organism>
<feature type="chain" id="PRO_5047057355" evidence="1">
    <location>
        <begin position="25"/>
        <end position="172"/>
    </location>
</feature>
<keyword evidence="3" id="KW-1185">Reference proteome</keyword>
<reference evidence="2 3" key="1">
    <citation type="submission" date="2021-03" db="EMBL/GenBank/DDBJ databases">
        <title>Sequencing the genomes of 1000 actinobacteria strains.</title>
        <authorList>
            <person name="Klenk H.-P."/>
        </authorList>
    </citation>
    <scope>NUCLEOTIDE SEQUENCE [LARGE SCALE GENOMIC DNA]</scope>
    <source>
        <strain evidence="2 3">DSM 45516</strain>
    </source>
</reference>
<evidence type="ECO:0000313" key="2">
    <source>
        <dbReference type="EMBL" id="MBP2190658.1"/>
    </source>
</evidence>
<gene>
    <name evidence="2" type="ORF">BJ987_003559</name>
</gene>